<evidence type="ECO:0000256" key="1">
    <source>
        <dbReference type="SAM" id="MobiDB-lite"/>
    </source>
</evidence>
<reference evidence="2 3" key="1">
    <citation type="submission" date="2015-07" db="EMBL/GenBank/DDBJ databases">
        <title>The genome of Dufourea novaeangliae.</title>
        <authorList>
            <person name="Pan H."/>
            <person name="Kapheim K."/>
        </authorList>
    </citation>
    <scope>NUCLEOTIDE SEQUENCE [LARGE SCALE GENOMIC DNA]</scope>
    <source>
        <strain evidence="2">0120121106</strain>
        <tissue evidence="2">Whole body</tissue>
    </source>
</reference>
<name>A0A154NZY8_DUFNO</name>
<gene>
    <name evidence="2" type="ORF">WN55_08842</name>
</gene>
<dbReference type="AlphaFoldDB" id="A0A154NZY8"/>
<accession>A0A154NZY8</accession>
<organism evidence="2 3">
    <name type="scientific">Dufourea novaeangliae</name>
    <name type="common">Sweat bee</name>
    <dbReference type="NCBI Taxonomy" id="178035"/>
    <lineage>
        <taxon>Eukaryota</taxon>
        <taxon>Metazoa</taxon>
        <taxon>Ecdysozoa</taxon>
        <taxon>Arthropoda</taxon>
        <taxon>Hexapoda</taxon>
        <taxon>Insecta</taxon>
        <taxon>Pterygota</taxon>
        <taxon>Neoptera</taxon>
        <taxon>Endopterygota</taxon>
        <taxon>Hymenoptera</taxon>
        <taxon>Apocrita</taxon>
        <taxon>Aculeata</taxon>
        <taxon>Apoidea</taxon>
        <taxon>Anthophila</taxon>
        <taxon>Halictidae</taxon>
        <taxon>Rophitinae</taxon>
        <taxon>Dufourea</taxon>
    </lineage>
</organism>
<dbReference type="EMBL" id="KQ434786">
    <property type="protein sequence ID" value="KZC05235.1"/>
    <property type="molecule type" value="Genomic_DNA"/>
</dbReference>
<evidence type="ECO:0000313" key="2">
    <source>
        <dbReference type="EMBL" id="KZC05235.1"/>
    </source>
</evidence>
<feature type="region of interest" description="Disordered" evidence="1">
    <location>
        <begin position="150"/>
        <end position="173"/>
    </location>
</feature>
<feature type="non-terminal residue" evidence="2">
    <location>
        <position position="1"/>
    </location>
</feature>
<proteinExistence type="predicted"/>
<dbReference type="Proteomes" id="UP000076502">
    <property type="component" value="Unassembled WGS sequence"/>
</dbReference>
<protein>
    <submittedName>
        <fullName evidence="2">Uncharacterized protein</fullName>
    </submittedName>
</protein>
<keyword evidence="3" id="KW-1185">Reference proteome</keyword>
<evidence type="ECO:0000313" key="3">
    <source>
        <dbReference type="Proteomes" id="UP000076502"/>
    </source>
</evidence>
<dbReference type="OrthoDB" id="7678075at2759"/>
<sequence length="173" mass="19377">DDSTKLSNVIDNIQIIINGQEIKPSVDGCQNGFCKVSVSSTCDDEGNIITDVHLRMVTKAETDLQINDIPVVDGLRGVETSRDQPVDHHHRIPSSPSTYLRNNFPQIQTRFRDGEPWYQGGRNFQRPQIIWHYHRPINFAGGRFPQYGGRPAGAPVVDDKIEAPLSKTKGNND</sequence>